<dbReference type="PROSITE" id="PS50888">
    <property type="entry name" value="BHLH"/>
    <property type="match status" value="1"/>
</dbReference>
<evidence type="ECO:0000313" key="3">
    <source>
        <dbReference type="Proteomes" id="UP001626550"/>
    </source>
</evidence>
<keyword evidence="3" id="KW-1185">Reference proteome</keyword>
<organism evidence="2 3">
    <name type="scientific">Cichlidogyrus casuarinus</name>
    <dbReference type="NCBI Taxonomy" id="1844966"/>
    <lineage>
        <taxon>Eukaryota</taxon>
        <taxon>Metazoa</taxon>
        <taxon>Spiralia</taxon>
        <taxon>Lophotrochozoa</taxon>
        <taxon>Platyhelminthes</taxon>
        <taxon>Monogenea</taxon>
        <taxon>Monopisthocotylea</taxon>
        <taxon>Dactylogyridea</taxon>
        <taxon>Ancyrocephalidae</taxon>
        <taxon>Cichlidogyrus</taxon>
    </lineage>
</organism>
<evidence type="ECO:0000259" key="1">
    <source>
        <dbReference type="PROSITE" id="PS50888"/>
    </source>
</evidence>
<dbReference type="Gene3D" id="4.10.280.10">
    <property type="entry name" value="Helix-loop-helix DNA-binding domain"/>
    <property type="match status" value="1"/>
</dbReference>
<dbReference type="SMART" id="SM00353">
    <property type="entry name" value="HLH"/>
    <property type="match status" value="1"/>
</dbReference>
<dbReference type="CDD" id="cd11390">
    <property type="entry name" value="bHLH_TS"/>
    <property type="match status" value="1"/>
</dbReference>
<gene>
    <name evidence="2" type="primary">HAND1</name>
    <name evidence="2" type="ORF">Ciccas_000056</name>
</gene>
<evidence type="ECO:0000313" key="2">
    <source>
        <dbReference type="EMBL" id="KAL3321258.1"/>
    </source>
</evidence>
<dbReference type="InterPro" id="IPR036638">
    <property type="entry name" value="HLH_DNA-bd_sf"/>
</dbReference>
<dbReference type="SUPFAM" id="SSF47459">
    <property type="entry name" value="HLH, helix-loop-helix DNA-binding domain"/>
    <property type="match status" value="1"/>
</dbReference>
<dbReference type="PANTHER" id="PTHR23349">
    <property type="entry name" value="BASIC HELIX-LOOP-HELIX TRANSCRIPTION FACTOR, TWIST"/>
    <property type="match status" value="1"/>
</dbReference>
<comment type="caution">
    <text evidence="2">The sequence shown here is derived from an EMBL/GenBank/DDBJ whole genome shotgun (WGS) entry which is preliminary data.</text>
</comment>
<dbReference type="AlphaFoldDB" id="A0ABD2QP15"/>
<dbReference type="EMBL" id="JBJKFK010000003">
    <property type="protein sequence ID" value="KAL3321258.1"/>
    <property type="molecule type" value="Genomic_DNA"/>
</dbReference>
<protein>
    <submittedName>
        <fullName evidence="2">Heart and neural crest derivatives expressed</fullName>
    </submittedName>
</protein>
<dbReference type="InterPro" id="IPR011598">
    <property type="entry name" value="bHLH_dom"/>
</dbReference>
<accession>A0ABD2QP15</accession>
<reference evidence="2 3" key="1">
    <citation type="submission" date="2024-11" db="EMBL/GenBank/DDBJ databases">
        <title>Adaptive evolution of stress response genes in parasites aligns with host niche diversity.</title>
        <authorList>
            <person name="Hahn C."/>
            <person name="Resl P."/>
        </authorList>
    </citation>
    <scope>NUCLEOTIDE SEQUENCE [LARGE SCALE GENOMIC DNA]</scope>
    <source>
        <strain evidence="2">EGGRZ-B1_66</strain>
        <tissue evidence="2">Body</tissue>
    </source>
</reference>
<feature type="domain" description="BHLH" evidence="1">
    <location>
        <begin position="179"/>
        <end position="231"/>
    </location>
</feature>
<sequence length="269" mass="31704">MTFVHHFMNDDNYRRDFDDFQLQPHAFSMTQTPLEENFYQKPEQNSELTDSGLADEHSSRMSNFESFLHSSFHGNSYCNALTTSVTDDSGYESFPSTNQKFFDKSNEMQTSYYASDQYHNQLELRIKTHEELAHYNEFLLSLNHVGSNYPRNGSVCEENEKMPAARVEMKEKRRAQMQQRKEHQRIQDKNRTKALNQAFSRLRECLPEIPRDTKLTKIRTLKHAISYIRELIALTESDSQPFTKSPCYNYSQGLIEDTDDEDFSYQDFD</sequence>
<dbReference type="Pfam" id="PF00010">
    <property type="entry name" value="HLH"/>
    <property type="match status" value="1"/>
</dbReference>
<dbReference type="Proteomes" id="UP001626550">
    <property type="component" value="Unassembled WGS sequence"/>
</dbReference>
<name>A0ABD2QP15_9PLAT</name>
<dbReference type="PANTHER" id="PTHR23349:SF111">
    <property type="entry name" value="BHLH DOMAIN-CONTAINING PROTEIN"/>
    <property type="match status" value="1"/>
</dbReference>
<proteinExistence type="predicted"/>
<dbReference type="InterPro" id="IPR050283">
    <property type="entry name" value="E-box_TF_Regulators"/>
</dbReference>